<evidence type="ECO:0000259" key="20">
    <source>
        <dbReference type="Pfam" id="PF00248"/>
    </source>
</evidence>
<comment type="subcellular location">
    <subcellularLocation>
        <location evidence="1">Cytoplasm</location>
    </subcellularLocation>
</comment>
<comment type="caution">
    <text evidence="21">The sequence shown here is derived from an EMBL/GenBank/DDBJ whole genome shotgun (WGS) entry which is preliminary data.</text>
</comment>
<dbReference type="PIRSF" id="PIRSF000097">
    <property type="entry name" value="AKR"/>
    <property type="match status" value="1"/>
</dbReference>
<proteinExistence type="inferred from homology"/>
<dbReference type="PROSITE" id="PS00798">
    <property type="entry name" value="ALDOKETO_REDUCTASE_1"/>
    <property type="match status" value="1"/>
</dbReference>
<dbReference type="SUPFAM" id="SSF51430">
    <property type="entry name" value="NAD(P)-linked oxidoreductase"/>
    <property type="match status" value="1"/>
</dbReference>
<comment type="subunit">
    <text evidence="4">Monomer.</text>
</comment>
<gene>
    <name evidence="21" type="ORF">Tco025E_05163</name>
</gene>
<feature type="site" description="Lowers pKa of active site Tyr" evidence="19">
    <location>
        <position position="74"/>
    </location>
</feature>
<evidence type="ECO:0000256" key="18">
    <source>
        <dbReference type="PIRSR" id="PIRSR000097-2"/>
    </source>
</evidence>
<evidence type="ECO:0000256" key="2">
    <source>
        <dbReference type="ARBA" id="ARBA00004702"/>
    </source>
</evidence>
<dbReference type="PANTHER" id="PTHR43827">
    <property type="entry name" value="2,5-DIKETO-D-GLUCONIC ACID REDUCTASE"/>
    <property type="match status" value="1"/>
</dbReference>
<organism evidence="21 22">
    <name type="scientific">Trypanosoma conorhini</name>
    <dbReference type="NCBI Taxonomy" id="83891"/>
    <lineage>
        <taxon>Eukaryota</taxon>
        <taxon>Discoba</taxon>
        <taxon>Euglenozoa</taxon>
        <taxon>Kinetoplastea</taxon>
        <taxon>Metakinetoplastina</taxon>
        <taxon>Trypanosomatida</taxon>
        <taxon>Trypanosomatidae</taxon>
        <taxon>Trypanosoma</taxon>
    </lineage>
</organism>
<dbReference type="GO" id="GO:0016616">
    <property type="term" value="F:oxidoreductase activity, acting on the CH-OH group of donors, NAD or NADP as acceptor"/>
    <property type="evidence" value="ECO:0007669"/>
    <property type="project" value="UniProtKB-ARBA"/>
</dbReference>
<sequence length="274" mass="30876">MPSVKLSNGVAMPQLGLGVWKSAQGEETVHAVQCAVKAGYRHVDTAAVYKNEESVGKGIAACGVPREEIFVTTKLWNADQGYEQAQKGFATSLKKLGLTYVDLYLIHWPGKDKYLDSWRAMEKLYEEKKVRAIGVSNFHQHHLENLLKHCKVPPMVNQIELHPLNNQKELREYCKAKNIAVTAWSPLGQGNLLADPKLKAIGDKYGKTPAQVILRWDLQHGVITIPKSTHEDRIVENSKVFDFELKPEDMDAIDAMNTNHRYGPNPDECMLDFQ</sequence>
<comment type="function">
    <text evidence="14">Catalyzes the NADP-dependent formation of prostaglandin F2-alpha from prostaglandin H2. Also has aldo/ketoreductase activity towards the synthetic substrates 9,10-phenanthrenequinone and p-nitrobenzaldehyde.</text>
</comment>
<dbReference type="Proteomes" id="UP000284403">
    <property type="component" value="Unassembled WGS sequence"/>
</dbReference>
<dbReference type="PROSITE" id="PS00063">
    <property type="entry name" value="ALDOKETO_REDUCTASE_3"/>
    <property type="match status" value="1"/>
</dbReference>
<evidence type="ECO:0000256" key="16">
    <source>
        <dbReference type="ARBA" id="ARBA00079905"/>
    </source>
</evidence>
<dbReference type="RefSeq" id="XP_029227832.1">
    <property type="nucleotide sequence ID" value="XM_029372064.1"/>
</dbReference>
<keyword evidence="7" id="KW-0643">Prostaglandin biosynthesis</keyword>
<evidence type="ECO:0000256" key="9">
    <source>
        <dbReference type="ARBA" id="ARBA00022857"/>
    </source>
</evidence>
<keyword evidence="11" id="KW-0443">Lipid metabolism</keyword>
<dbReference type="PROSITE" id="PS00062">
    <property type="entry name" value="ALDOKETO_REDUCTASE_2"/>
    <property type="match status" value="1"/>
</dbReference>
<keyword evidence="6" id="KW-0444">Lipid biosynthesis</keyword>
<dbReference type="EMBL" id="MKKU01000291">
    <property type="protein sequence ID" value="RNF16515.1"/>
    <property type="molecule type" value="Genomic_DNA"/>
</dbReference>
<evidence type="ECO:0000256" key="3">
    <source>
        <dbReference type="ARBA" id="ARBA00007905"/>
    </source>
</evidence>
<dbReference type="PANTHER" id="PTHR43827:SF3">
    <property type="entry name" value="NADP-DEPENDENT OXIDOREDUCTASE DOMAIN-CONTAINING PROTEIN"/>
    <property type="match status" value="1"/>
</dbReference>
<name>A0A3S5IT27_9TRYP</name>
<reference evidence="21 22" key="1">
    <citation type="journal article" date="2018" name="BMC Genomics">
        <title>Genomic comparison of Trypanosoma conorhini and Trypanosoma rangeli to Trypanosoma cruzi strains of high and low virulence.</title>
        <authorList>
            <person name="Bradwell K.R."/>
            <person name="Koparde V.N."/>
            <person name="Matveyev A.V."/>
            <person name="Serrano M.G."/>
            <person name="Alves J.M."/>
            <person name="Parikh H."/>
            <person name="Huang B."/>
            <person name="Lee V."/>
            <person name="Espinosa-Alvarez O."/>
            <person name="Ortiz P.A."/>
            <person name="Costa-Martins A.G."/>
            <person name="Teixeira M.M."/>
            <person name="Buck G.A."/>
        </authorList>
    </citation>
    <scope>NUCLEOTIDE SEQUENCE [LARGE SCALE GENOMIC DNA]</scope>
    <source>
        <strain evidence="21 22">025E</strain>
    </source>
</reference>
<evidence type="ECO:0000256" key="12">
    <source>
        <dbReference type="ARBA" id="ARBA00023160"/>
    </source>
</evidence>
<dbReference type="PRINTS" id="PR00069">
    <property type="entry name" value="ALDKETRDTASE"/>
</dbReference>
<comment type="catalytic activity">
    <reaction evidence="13">
        <text>prostaglandin F2alpha + NADP(+) = prostaglandin H2 + NADPH + H(+)</text>
        <dbReference type="Rhea" id="RHEA:45312"/>
        <dbReference type="ChEBI" id="CHEBI:15378"/>
        <dbReference type="ChEBI" id="CHEBI:57404"/>
        <dbReference type="ChEBI" id="CHEBI:57405"/>
        <dbReference type="ChEBI" id="CHEBI:57783"/>
        <dbReference type="ChEBI" id="CHEBI:58349"/>
    </reaction>
</comment>
<keyword evidence="8" id="KW-0276">Fatty acid metabolism</keyword>
<evidence type="ECO:0000256" key="6">
    <source>
        <dbReference type="ARBA" id="ARBA00022516"/>
    </source>
</evidence>
<evidence type="ECO:0000256" key="7">
    <source>
        <dbReference type="ARBA" id="ARBA00022585"/>
    </source>
</evidence>
<evidence type="ECO:0000256" key="14">
    <source>
        <dbReference type="ARBA" id="ARBA00056155"/>
    </source>
</evidence>
<dbReference type="InterPro" id="IPR036812">
    <property type="entry name" value="NAD(P)_OxRdtase_dom_sf"/>
</dbReference>
<comment type="similarity">
    <text evidence="3">Belongs to the aldo/keto reductase family.</text>
</comment>
<keyword evidence="10 21" id="KW-0560">Oxidoreductase</keyword>
<dbReference type="InterPro" id="IPR023210">
    <property type="entry name" value="NADP_OxRdtase_dom"/>
</dbReference>
<evidence type="ECO:0000256" key="8">
    <source>
        <dbReference type="ARBA" id="ARBA00022832"/>
    </source>
</evidence>
<dbReference type="InterPro" id="IPR018170">
    <property type="entry name" value="Aldo/ket_reductase_CS"/>
</dbReference>
<dbReference type="InterPro" id="IPR020471">
    <property type="entry name" value="AKR"/>
</dbReference>
<comment type="pathway">
    <text evidence="2">Lipid metabolism; prostaglandin biosynthesis.</text>
</comment>
<evidence type="ECO:0000256" key="19">
    <source>
        <dbReference type="PIRSR" id="PIRSR000097-3"/>
    </source>
</evidence>
<keyword evidence="22" id="KW-1185">Reference proteome</keyword>
<feature type="domain" description="NADP-dependent oxidoreductase" evidence="20">
    <location>
        <begin position="15"/>
        <end position="257"/>
    </location>
</feature>
<dbReference type="OrthoDB" id="416253at2759"/>
<evidence type="ECO:0000256" key="1">
    <source>
        <dbReference type="ARBA" id="ARBA00004496"/>
    </source>
</evidence>
<evidence type="ECO:0000256" key="11">
    <source>
        <dbReference type="ARBA" id="ARBA00023098"/>
    </source>
</evidence>
<dbReference type="AlphaFoldDB" id="A0A3S5IT27"/>
<dbReference type="Gene3D" id="3.20.20.100">
    <property type="entry name" value="NADP-dependent oxidoreductase domain"/>
    <property type="match status" value="1"/>
</dbReference>
<evidence type="ECO:0000256" key="17">
    <source>
        <dbReference type="PIRSR" id="PIRSR000097-1"/>
    </source>
</evidence>
<feature type="active site" description="Proton donor" evidence="17">
    <location>
        <position position="49"/>
    </location>
</feature>
<evidence type="ECO:0000256" key="15">
    <source>
        <dbReference type="ARBA" id="ARBA00067802"/>
    </source>
</evidence>
<feature type="binding site" evidence="18">
    <location>
        <position position="107"/>
    </location>
    <ligand>
        <name>substrate</name>
    </ligand>
</feature>
<dbReference type="GO" id="GO:0005737">
    <property type="term" value="C:cytoplasm"/>
    <property type="evidence" value="ECO:0007669"/>
    <property type="project" value="UniProtKB-SubCell"/>
</dbReference>
<protein>
    <recommendedName>
        <fullName evidence="15">9,11-endoperoxide prostaglandin H2 reductase</fullName>
    </recommendedName>
    <alternativeName>
        <fullName evidence="16">Prostaglandin F2-alpha synthase</fullName>
    </alternativeName>
</protein>
<dbReference type="FunFam" id="3.20.20.100:FF:000015">
    <property type="entry name" value="Oxidoreductase, aldo/keto reductase family"/>
    <property type="match status" value="1"/>
</dbReference>
<evidence type="ECO:0000313" key="21">
    <source>
        <dbReference type="EMBL" id="RNF16515.1"/>
    </source>
</evidence>
<dbReference type="Pfam" id="PF00248">
    <property type="entry name" value="Aldo_ket_red"/>
    <property type="match status" value="1"/>
</dbReference>
<accession>A0A3S5IT27</accession>
<evidence type="ECO:0000256" key="10">
    <source>
        <dbReference type="ARBA" id="ARBA00023002"/>
    </source>
</evidence>
<keyword evidence="9" id="KW-0521">NADP</keyword>
<keyword evidence="12" id="KW-0275">Fatty acid biosynthesis</keyword>
<evidence type="ECO:0000313" key="22">
    <source>
        <dbReference type="Proteomes" id="UP000284403"/>
    </source>
</evidence>
<evidence type="ECO:0000256" key="4">
    <source>
        <dbReference type="ARBA" id="ARBA00011245"/>
    </source>
</evidence>
<keyword evidence="5" id="KW-0644">Prostaglandin metabolism</keyword>
<evidence type="ECO:0000256" key="5">
    <source>
        <dbReference type="ARBA" id="ARBA00022501"/>
    </source>
</evidence>
<dbReference type="GO" id="GO:0006633">
    <property type="term" value="P:fatty acid biosynthetic process"/>
    <property type="evidence" value="ECO:0007669"/>
    <property type="project" value="UniProtKB-KW"/>
</dbReference>
<evidence type="ECO:0000256" key="13">
    <source>
        <dbReference type="ARBA" id="ARBA00050342"/>
    </source>
</evidence>
<dbReference type="GeneID" id="40318774"/>